<name>A0AAU2V751_9ACTN</name>
<accession>A0AAU2V751</accession>
<evidence type="ECO:0008006" key="3">
    <source>
        <dbReference type="Google" id="ProtNLM"/>
    </source>
</evidence>
<feature type="compositionally biased region" description="Low complexity" evidence="1">
    <location>
        <begin position="74"/>
        <end position="85"/>
    </location>
</feature>
<gene>
    <name evidence="2" type="ORF">OG549_22435</name>
</gene>
<reference evidence="2" key="1">
    <citation type="submission" date="2022-10" db="EMBL/GenBank/DDBJ databases">
        <title>The complete genomes of actinobacterial strains from the NBC collection.</title>
        <authorList>
            <person name="Joergensen T.S."/>
            <person name="Alvarez Arevalo M."/>
            <person name="Sterndorff E.B."/>
            <person name="Faurdal D."/>
            <person name="Vuksanovic O."/>
            <person name="Mourched A.-S."/>
            <person name="Charusanti P."/>
            <person name="Shaw S."/>
            <person name="Blin K."/>
            <person name="Weber T."/>
        </authorList>
    </citation>
    <scope>NUCLEOTIDE SEQUENCE</scope>
    <source>
        <strain evidence="2">NBC_00003</strain>
    </source>
</reference>
<evidence type="ECO:0000256" key="1">
    <source>
        <dbReference type="SAM" id="MobiDB-lite"/>
    </source>
</evidence>
<proteinExistence type="predicted"/>
<organism evidence="2">
    <name type="scientific">Streptomyces sp. NBC_00003</name>
    <dbReference type="NCBI Taxonomy" id="2903608"/>
    <lineage>
        <taxon>Bacteria</taxon>
        <taxon>Bacillati</taxon>
        <taxon>Actinomycetota</taxon>
        <taxon>Actinomycetes</taxon>
        <taxon>Kitasatosporales</taxon>
        <taxon>Streptomycetaceae</taxon>
        <taxon>Streptomyces</taxon>
    </lineage>
</organism>
<sequence>MGAPESAGRRLAVCVYVTDPDSRDVVILQPGTPVTDARIAEQITHPEAWEEGDPPEQENTAKDESSGAGDAGGEEPASPSSTTARSTRKTK</sequence>
<feature type="region of interest" description="Disordered" evidence="1">
    <location>
        <begin position="41"/>
        <end position="91"/>
    </location>
</feature>
<protein>
    <recommendedName>
        <fullName evidence="3">Transposase</fullName>
    </recommendedName>
</protein>
<dbReference type="AlphaFoldDB" id="A0AAU2V751"/>
<evidence type="ECO:0000313" key="2">
    <source>
        <dbReference type="EMBL" id="WTW63185.1"/>
    </source>
</evidence>
<dbReference type="EMBL" id="CP108318">
    <property type="protein sequence ID" value="WTW63185.1"/>
    <property type="molecule type" value="Genomic_DNA"/>
</dbReference>